<sequence>MNVDLAIRGALASLPDTFNHAQFIQALALHDMTAQDAGLALERAVMEGYVARAPSSVLSKLPKAAVVAATGHLPQP</sequence>
<accession>A0ABW7EUU4</accession>
<reference evidence="1 2" key="1">
    <citation type="submission" date="2024-09" db="EMBL/GenBank/DDBJ databases">
        <title>Novel species of the genus Pelomonas and Roseateles isolated from streams.</title>
        <authorList>
            <person name="Lu H."/>
        </authorList>
    </citation>
    <scope>NUCLEOTIDE SEQUENCE [LARGE SCALE GENOMIC DNA]</scope>
    <source>
        <strain evidence="1 2">DC23W</strain>
    </source>
</reference>
<dbReference type="Proteomes" id="UP001606300">
    <property type="component" value="Unassembled WGS sequence"/>
</dbReference>
<dbReference type="EMBL" id="JBIGHY010000019">
    <property type="protein sequence ID" value="MFG6417253.1"/>
    <property type="molecule type" value="Genomic_DNA"/>
</dbReference>
<comment type="caution">
    <text evidence="1">The sequence shown here is derived from an EMBL/GenBank/DDBJ whole genome shotgun (WGS) entry which is preliminary data.</text>
</comment>
<name>A0ABW7EUU4_9BURK</name>
<evidence type="ECO:0000313" key="2">
    <source>
        <dbReference type="Proteomes" id="UP001606300"/>
    </source>
</evidence>
<evidence type="ECO:0000313" key="1">
    <source>
        <dbReference type="EMBL" id="MFG6417253.1"/>
    </source>
</evidence>
<proteinExistence type="predicted"/>
<protein>
    <submittedName>
        <fullName evidence="1">Uncharacterized protein</fullName>
    </submittedName>
</protein>
<gene>
    <name evidence="1" type="ORF">ACG02S_25495</name>
</gene>
<keyword evidence="2" id="KW-1185">Reference proteome</keyword>
<organism evidence="1 2">
    <name type="scientific">Pelomonas dachongensis</name>
    <dbReference type="NCBI Taxonomy" id="3299029"/>
    <lineage>
        <taxon>Bacteria</taxon>
        <taxon>Pseudomonadati</taxon>
        <taxon>Pseudomonadota</taxon>
        <taxon>Betaproteobacteria</taxon>
        <taxon>Burkholderiales</taxon>
        <taxon>Sphaerotilaceae</taxon>
        <taxon>Roseateles</taxon>
    </lineage>
</organism>
<dbReference type="RefSeq" id="WP_394473311.1">
    <property type="nucleotide sequence ID" value="NZ_JBIGHY010000019.1"/>
</dbReference>